<accession>A0A0A9CI61</accession>
<name>A0A0A9CI61_ARUDO</name>
<reference evidence="1" key="1">
    <citation type="submission" date="2014-09" db="EMBL/GenBank/DDBJ databases">
        <authorList>
            <person name="Magalhaes I.L.F."/>
            <person name="Oliveira U."/>
            <person name="Santos F.R."/>
            <person name="Vidigal T.H.D.A."/>
            <person name="Brescovit A.D."/>
            <person name="Santos A.J."/>
        </authorList>
    </citation>
    <scope>NUCLEOTIDE SEQUENCE</scope>
    <source>
        <tissue evidence="1">Shoot tissue taken approximately 20 cm above the soil surface</tissue>
    </source>
</reference>
<evidence type="ECO:0000313" key="1">
    <source>
        <dbReference type="EMBL" id="JAD71212.1"/>
    </source>
</evidence>
<sequence>MMDLFQKCRYTCDLSNKSIHHRFYFW</sequence>
<protein>
    <submittedName>
        <fullName evidence="1">Uncharacterized protein</fullName>
    </submittedName>
</protein>
<proteinExistence type="predicted"/>
<dbReference type="AlphaFoldDB" id="A0A0A9CI61"/>
<reference evidence="1" key="2">
    <citation type="journal article" date="2015" name="Data Brief">
        <title>Shoot transcriptome of the giant reed, Arundo donax.</title>
        <authorList>
            <person name="Barrero R.A."/>
            <person name="Guerrero F.D."/>
            <person name="Moolhuijzen P."/>
            <person name="Goolsby J.A."/>
            <person name="Tidwell J."/>
            <person name="Bellgard S.E."/>
            <person name="Bellgard M.I."/>
        </authorList>
    </citation>
    <scope>NUCLEOTIDE SEQUENCE</scope>
    <source>
        <tissue evidence="1">Shoot tissue taken approximately 20 cm above the soil surface</tissue>
    </source>
</reference>
<organism evidence="1">
    <name type="scientific">Arundo donax</name>
    <name type="common">Giant reed</name>
    <name type="synonym">Donax arundinaceus</name>
    <dbReference type="NCBI Taxonomy" id="35708"/>
    <lineage>
        <taxon>Eukaryota</taxon>
        <taxon>Viridiplantae</taxon>
        <taxon>Streptophyta</taxon>
        <taxon>Embryophyta</taxon>
        <taxon>Tracheophyta</taxon>
        <taxon>Spermatophyta</taxon>
        <taxon>Magnoliopsida</taxon>
        <taxon>Liliopsida</taxon>
        <taxon>Poales</taxon>
        <taxon>Poaceae</taxon>
        <taxon>PACMAD clade</taxon>
        <taxon>Arundinoideae</taxon>
        <taxon>Arundineae</taxon>
        <taxon>Arundo</taxon>
    </lineage>
</organism>
<dbReference type="EMBL" id="GBRH01226683">
    <property type="protein sequence ID" value="JAD71212.1"/>
    <property type="molecule type" value="Transcribed_RNA"/>
</dbReference>